<dbReference type="HOGENOM" id="CLU_1050430_0_0_1"/>
<name>A0A0D0ATZ8_9AGAM</name>
<dbReference type="EMBL" id="KN835177">
    <property type="protein sequence ID" value="KIK45161.1"/>
    <property type="molecule type" value="Genomic_DNA"/>
</dbReference>
<sequence length="265" mass="29549">MYQDEVSCQITRGTKHTCSITSADDGGSNKRGDGARNELCCNARAIPSHLKVSLGCSSSETYSGCYFSPRHLCLCRARVGLSNFIQEVFSYWTYKDYLANKDSLPQLNQAQIIKLKHLSIAYVNKLQMPTIRDLEDLIIDAIYLDILCEKLDQKEQQLEIEHTMGRDLEPGMTEAVLVALRTWHVLFQLLLSELTMVFPKALTTASLLSALDNKLAQIASCSTAIAVDNEEHDRAYNVILKNVSKDAKKRGPLAVSVSCEVASIW</sequence>
<keyword evidence="1" id="KW-0736">Signalosome</keyword>
<dbReference type="Proteomes" id="UP000054485">
    <property type="component" value="Unassembled WGS sequence"/>
</dbReference>
<dbReference type="InterPro" id="IPR045237">
    <property type="entry name" value="COPS7/eIF3m"/>
</dbReference>
<dbReference type="InParanoid" id="A0A0D0ATZ8"/>
<reference evidence="2 3" key="1">
    <citation type="submission" date="2014-04" db="EMBL/GenBank/DDBJ databases">
        <authorList>
            <consortium name="DOE Joint Genome Institute"/>
            <person name="Kuo A."/>
            <person name="Ruytinx J."/>
            <person name="Rineau F."/>
            <person name="Colpaert J."/>
            <person name="Kohler A."/>
            <person name="Nagy L.G."/>
            <person name="Floudas D."/>
            <person name="Copeland A."/>
            <person name="Barry K.W."/>
            <person name="Cichocki N."/>
            <person name="Veneault-Fourrey C."/>
            <person name="LaButti K."/>
            <person name="Lindquist E.A."/>
            <person name="Lipzen A."/>
            <person name="Lundell T."/>
            <person name="Morin E."/>
            <person name="Murat C."/>
            <person name="Sun H."/>
            <person name="Tunlid A."/>
            <person name="Henrissat B."/>
            <person name="Grigoriev I.V."/>
            <person name="Hibbett D.S."/>
            <person name="Martin F."/>
            <person name="Nordberg H.P."/>
            <person name="Cantor M.N."/>
            <person name="Hua S.X."/>
        </authorList>
    </citation>
    <scope>NUCLEOTIDE SEQUENCE [LARGE SCALE GENOMIC DNA]</scope>
    <source>
        <strain evidence="2 3">UH-Slu-Lm8-n1</strain>
    </source>
</reference>
<dbReference type="AlphaFoldDB" id="A0A0D0ATZ8"/>
<proteinExistence type="predicted"/>
<evidence type="ECO:0000313" key="2">
    <source>
        <dbReference type="EMBL" id="KIK45161.1"/>
    </source>
</evidence>
<dbReference type="OrthoDB" id="10265275at2759"/>
<evidence type="ECO:0000313" key="3">
    <source>
        <dbReference type="Proteomes" id="UP000054485"/>
    </source>
</evidence>
<keyword evidence="3" id="KW-1185">Reference proteome</keyword>
<organism evidence="2 3">
    <name type="scientific">Suillus luteus UH-Slu-Lm8-n1</name>
    <dbReference type="NCBI Taxonomy" id="930992"/>
    <lineage>
        <taxon>Eukaryota</taxon>
        <taxon>Fungi</taxon>
        <taxon>Dikarya</taxon>
        <taxon>Basidiomycota</taxon>
        <taxon>Agaricomycotina</taxon>
        <taxon>Agaricomycetes</taxon>
        <taxon>Agaricomycetidae</taxon>
        <taxon>Boletales</taxon>
        <taxon>Suillineae</taxon>
        <taxon>Suillaceae</taxon>
        <taxon>Suillus</taxon>
    </lineage>
</organism>
<dbReference type="PANTHER" id="PTHR15350:SF5">
    <property type="entry name" value="COP9 SIGNALOSOME COMPLEX SUBUNIT 7"/>
    <property type="match status" value="1"/>
</dbReference>
<dbReference type="GO" id="GO:0008180">
    <property type="term" value="C:COP9 signalosome"/>
    <property type="evidence" value="ECO:0007669"/>
    <property type="project" value="UniProtKB-KW"/>
</dbReference>
<evidence type="ECO:0000256" key="1">
    <source>
        <dbReference type="ARBA" id="ARBA00022790"/>
    </source>
</evidence>
<reference evidence="3" key="2">
    <citation type="submission" date="2015-01" db="EMBL/GenBank/DDBJ databases">
        <title>Evolutionary Origins and Diversification of the Mycorrhizal Mutualists.</title>
        <authorList>
            <consortium name="DOE Joint Genome Institute"/>
            <consortium name="Mycorrhizal Genomics Consortium"/>
            <person name="Kohler A."/>
            <person name="Kuo A."/>
            <person name="Nagy L.G."/>
            <person name="Floudas D."/>
            <person name="Copeland A."/>
            <person name="Barry K.W."/>
            <person name="Cichocki N."/>
            <person name="Veneault-Fourrey C."/>
            <person name="LaButti K."/>
            <person name="Lindquist E.A."/>
            <person name="Lipzen A."/>
            <person name="Lundell T."/>
            <person name="Morin E."/>
            <person name="Murat C."/>
            <person name="Riley R."/>
            <person name="Ohm R."/>
            <person name="Sun H."/>
            <person name="Tunlid A."/>
            <person name="Henrissat B."/>
            <person name="Grigoriev I.V."/>
            <person name="Hibbett D.S."/>
            <person name="Martin F."/>
        </authorList>
    </citation>
    <scope>NUCLEOTIDE SEQUENCE [LARGE SCALE GENOMIC DNA]</scope>
    <source>
        <strain evidence="3">UH-Slu-Lm8-n1</strain>
    </source>
</reference>
<accession>A0A0D0ATZ8</accession>
<dbReference type="PANTHER" id="PTHR15350">
    <property type="entry name" value="COP9 SIGNALOSOME COMPLEX SUBUNIT 7/DENDRITIC CELL PROTEIN GA17"/>
    <property type="match status" value="1"/>
</dbReference>
<dbReference type="STRING" id="930992.A0A0D0ATZ8"/>
<gene>
    <name evidence="2" type="ORF">CY34DRAFT_105624</name>
</gene>
<protein>
    <submittedName>
        <fullName evidence="2">Uncharacterized protein</fullName>
    </submittedName>
</protein>